<feature type="compositionally biased region" description="Polar residues" evidence="1">
    <location>
        <begin position="162"/>
        <end position="174"/>
    </location>
</feature>
<dbReference type="EMBL" id="KE145369">
    <property type="protein sequence ID" value="EPE28075.1"/>
    <property type="molecule type" value="Genomic_DNA"/>
</dbReference>
<feature type="compositionally biased region" description="Basic and acidic residues" evidence="1">
    <location>
        <begin position="147"/>
        <end position="161"/>
    </location>
</feature>
<dbReference type="RefSeq" id="XP_008085434.1">
    <property type="nucleotide sequence ID" value="XM_008087243.1"/>
</dbReference>
<dbReference type="OrthoDB" id="3549327at2759"/>
<gene>
    <name evidence="2" type="ORF">GLAREA_04866</name>
</gene>
<organism evidence="2 3">
    <name type="scientific">Glarea lozoyensis (strain ATCC 20868 / MF5171)</name>
    <dbReference type="NCBI Taxonomy" id="1116229"/>
    <lineage>
        <taxon>Eukaryota</taxon>
        <taxon>Fungi</taxon>
        <taxon>Dikarya</taxon>
        <taxon>Ascomycota</taxon>
        <taxon>Pezizomycotina</taxon>
        <taxon>Leotiomycetes</taxon>
        <taxon>Helotiales</taxon>
        <taxon>Helotiaceae</taxon>
        <taxon>Glarea</taxon>
    </lineage>
</organism>
<keyword evidence="3" id="KW-1185">Reference proteome</keyword>
<evidence type="ECO:0000313" key="2">
    <source>
        <dbReference type="EMBL" id="EPE28075.1"/>
    </source>
</evidence>
<feature type="region of interest" description="Disordered" evidence="1">
    <location>
        <begin position="115"/>
        <end position="174"/>
    </location>
</feature>
<feature type="compositionally biased region" description="Basic and acidic residues" evidence="1">
    <location>
        <begin position="118"/>
        <end position="136"/>
    </location>
</feature>
<accession>S3CQW9</accession>
<dbReference type="AlphaFoldDB" id="S3CQW9"/>
<name>S3CQW9_GLAL2</name>
<protein>
    <submittedName>
        <fullName evidence="2">Uncharacterized protein</fullName>
    </submittedName>
</protein>
<proteinExistence type="predicted"/>
<dbReference type="Proteomes" id="UP000016922">
    <property type="component" value="Unassembled WGS sequence"/>
</dbReference>
<reference evidence="2 3" key="1">
    <citation type="journal article" date="2013" name="BMC Genomics">
        <title>Genomics-driven discovery of the pneumocandin biosynthetic gene cluster in the fungus Glarea lozoyensis.</title>
        <authorList>
            <person name="Chen L."/>
            <person name="Yue Q."/>
            <person name="Zhang X."/>
            <person name="Xiang M."/>
            <person name="Wang C."/>
            <person name="Li S."/>
            <person name="Che Y."/>
            <person name="Ortiz-Lopez F.J."/>
            <person name="Bills G.F."/>
            <person name="Liu X."/>
            <person name="An Z."/>
        </authorList>
    </citation>
    <scope>NUCLEOTIDE SEQUENCE [LARGE SCALE GENOMIC DNA]</scope>
    <source>
        <strain evidence="3">ATCC 20868 / MF5171</strain>
    </source>
</reference>
<evidence type="ECO:0000256" key="1">
    <source>
        <dbReference type="SAM" id="MobiDB-lite"/>
    </source>
</evidence>
<dbReference type="GeneID" id="19463921"/>
<dbReference type="HOGENOM" id="CLU_131627_0_0_1"/>
<evidence type="ECO:0000313" key="3">
    <source>
        <dbReference type="Proteomes" id="UP000016922"/>
    </source>
</evidence>
<sequence>MILDTGYEGHGLITYQVVRDILDMRHAVTEYDDAKSHDEESTNKSACVCLNGEELRAIGKITLRWKGRAFRKVIITTFLVIPGENLLWQIVLGSPVIRDNGILVTAGFGGMLPVPQKKTAEERAKDKQRRKEHEDEVAANNANVIAHKKEKEKQKQKDARNATDTNSSGSKSRG</sequence>
<dbReference type="KEGG" id="glz:GLAREA_04866"/>